<keyword evidence="3 7" id="KW-0489">Methyltransferase</keyword>
<evidence type="ECO:0000256" key="6">
    <source>
        <dbReference type="ARBA" id="ARBA00022884"/>
    </source>
</evidence>
<dbReference type="HAMAP" id="MF_00351">
    <property type="entry name" value="RNA_methyltransf_FlpA"/>
    <property type="match status" value="1"/>
</dbReference>
<dbReference type="GeneID" id="3855897"/>
<name>A0A328PX24_9EURY</name>
<comment type="similarity">
    <text evidence="1 7">Belongs to the methyltransferase superfamily. Fibrillarin family.</text>
</comment>
<dbReference type="AlphaFoldDB" id="A0A328PX24"/>
<dbReference type="InterPro" id="IPR029063">
    <property type="entry name" value="SAM-dependent_MTases_sf"/>
</dbReference>
<dbReference type="PANTHER" id="PTHR10335">
    <property type="entry name" value="RRNA 2-O-METHYLTRANSFERASE FIBRILLARIN"/>
    <property type="match status" value="1"/>
</dbReference>
<dbReference type="GO" id="GO:0008033">
    <property type="term" value="P:tRNA processing"/>
    <property type="evidence" value="ECO:0007669"/>
    <property type="project" value="UniProtKB-UniRule"/>
</dbReference>
<dbReference type="PRINTS" id="PR00052">
    <property type="entry name" value="FIBRILLARIN"/>
</dbReference>
<dbReference type="EC" id="2.1.1.-" evidence="7"/>
<dbReference type="RefSeq" id="WP_011406993.1">
    <property type="nucleotide sequence ID" value="NZ_CATZNA010000014.1"/>
</dbReference>
<dbReference type="EMBL" id="NGJK01000088">
    <property type="protein sequence ID" value="RAP02492.1"/>
    <property type="molecule type" value="Genomic_DNA"/>
</dbReference>
<keyword evidence="2 7" id="KW-0698">rRNA processing</keyword>
<dbReference type="GO" id="GO:0008649">
    <property type="term" value="F:rRNA methyltransferase activity"/>
    <property type="evidence" value="ECO:0007669"/>
    <property type="project" value="TreeGrafter"/>
</dbReference>
<dbReference type="GO" id="GO:0003723">
    <property type="term" value="F:RNA binding"/>
    <property type="evidence" value="ECO:0007669"/>
    <property type="project" value="UniProtKB-UniRule"/>
</dbReference>
<dbReference type="Gene3D" id="3.30.200.20">
    <property type="entry name" value="Phosphorylase Kinase, domain 1"/>
    <property type="match status" value="1"/>
</dbReference>
<dbReference type="GO" id="GO:1990259">
    <property type="term" value="F:histone H2AQ104 methyltransferase activity"/>
    <property type="evidence" value="ECO:0007669"/>
    <property type="project" value="TreeGrafter"/>
</dbReference>
<comment type="caution">
    <text evidence="8">The sequence shown here is derived from an EMBL/GenBank/DDBJ whole genome shotgun (WGS) entry which is preliminary data.</text>
</comment>
<evidence type="ECO:0000256" key="5">
    <source>
        <dbReference type="ARBA" id="ARBA00022694"/>
    </source>
</evidence>
<dbReference type="PIRSF" id="PIRSF006540">
    <property type="entry name" value="Nop17p"/>
    <property type="match status" value="1"/>
</dbReference>
<organism evidence="8 9">
    <name type="scientific">Methanosphaera stadtmanae</name>
    <dbReference type="NCBI Taxonomy" id="2317"/>
    <lineage>
        <taxon>Archaea</taxon>
        <taxon>Methanobacteriati</taxon>
        <taxon>Methanobacteriota</taxon>
        <taxon>Methanomada group</taxon>
        <taxon>Methanobacteria</taxon>
        <taxon>Methanobacteriales</taxon>
        <taxon>Methanobacteriaceae</taxon>
        <taxon>Methanosphaera</taxon>
    </lineage>
</organism>
<evidence type="ECO:0000313" key="9">
    <source>
        <dbReference type="Proteomes" id="UP000248557"/>
    </source>
</evidence>
<dbReference type="InterPro" id="IPR000692">
    <property type="entry name" value="Fibrillarin"/>
</dbReference>
<dbReference type="GO" id="GO:0000494">
    <property type="term" value="P:box C/D sno(s)RNA 3'-end processing"/>
    <property type="evidence" value="ECO:0007669"/>
    <property type="project" value="TreeGrafter"/>
</dbReference>
<evidence type="ECO:0000256" key="2">
    <source>
        <dbReference type="ARBA" id="ARBA00022552"/>
    </source>
</evidence>
<evidence type="ECO:0000256" key="3">
    <source>
        <dbReference type="ARBA" id="ARBA00022603"/>
    </source>
</evidence>
<dbReference type="SUPFAM" id="SSF53335">
    <property type="entry name" value="S-adenosyl-L-methionine-dependent methyltransferases"/>
    <property type="match status" value="1"/>
</dbReference>
<evidence type="ECO:0000256" key="1">
    <source>
        <dbReference type="ARBA" id="ARBA00010632"/>
    </source>
</evidence>
<proteinExistence type="inferred from homology"/>
<dbReference type="Gene3D" id="3.40.50.150">
    <property type="entry name" value="Vaccinia Virus protein VP39"/>
    <property type="match status" value="1"/>
</dbReference>
<comment type="function">
    <text evidence="7">Involved in pre-rRNA and tRNA processing. Utilizes the methyl donor S-adenosyl-L-methionine to catalyze the site-specific 2'-hydroxyl methylation of ribose moieties in rRNA and tRNA. Site specificity is provided by a guide RNA that base pairs with the substrate. Methylation occurs at a characteristic distance from the sequence involved in base pairing with the guide RNA.</text>
</comment>
<keyword evidence="5 7" id="KW-0819">tRNA processing</keyword>
<dbReference type="Pfam" id="PF01269">
    <property type="entry name" value="Fibrillarin"/>
    <property type="match status" value="1"/>
</dbReference>
<dbReference type="OMA" id="WNPNKSK"/>
<evidence type="ECO:0000313" key="8">
    <source>
        <dbReference type="EMBL" id="RAP02492.1"/>
    </source>
</evidence>
<dbReference type="Proteomes" id="UP000248557">
    <property type="component" value="Unassembled WGS sequence"/>
</dbReference>
<sequence length="221" mass="25434">MQIKNIGENVYQIDNQIATVNLTPTKQVYQEKLIPYEDKEFRLWNPRRSKLAASIIKGLTIFPFKKDSNVLYLGASAGTTPSHISDICTEGKIYSVEFSPTMMREFIEVAQKRENLIPLLEDATHPLNYQHLLESVDIVYSDVAQAQQTKLFIDNFRLFAKEDATGIIMIKARSIDVTMNPNTIFKQEKRKLEESGLKVLEEIKLDPYEKDHIAFICKKSF</sequence>
<feature type="binding site" evidence="7">
    <location>
        <begin position="122"/>
        <end position="123"/>
    </location>
    <ligand>
        <name>S-adenosyl-L-methionine</name>
        <dbReference type="ChEBI" id="CHEBI:59789"/>
    </ligand>
</feature>
<feature type="binding site" evidence="7">
    <location>
        <begin position="97"/>
        <end position="98"/>
    </location>
    <ligand>
        <name>S-adenosyl-L-methionine</name>
        <dbReference type="ChEBI" id="CHEBI:59789"/>
    </ligand>
</feature>
<comment type="subunit">
    <text evidence="7">Interacts with nop5. Component of box C/D small ribonucleoprotein (sRNP) particles that contain rpl7ae, FlpA and nop5, plus a guide RNA.</text>
</comment>
<feature type="binding site" evidence="7">
    <location>
        <begin position="142"/>
        <end position="145"/>
    </location>
    <ligand>
        <name>S-adenosyl-L-methionine</name>
        <dbReference type="ChEBI" id="CHEBI:59789"/>
    </ligand>
</feature>
<protein>
    <recommendedName>
        <fullName evidence="7">Fibrillarin-like rRNA/tRNA 2'-O-methyltransferase</fullName>
        <ecNumber evidence="7">2.1.1.-</ecNumber>
    </recommendedName>
</protein>
<gene>
    <name evidence="7" type="primary">flpA</name>
    <name evidence="8" type="ORF">CA615_07060</name>
</gene>
<reference evidence="8 9" key="1">
    <citation type="submission" date="2017-05" db="EMBL/GenBank/DDBJ databases">
        <title>Host range expansion of the Methanosphaera genus to humans and monogastric animals involves recent and extensive reduction in genome content.</title>
        <authorList>
            <person name="Hoedt E.C."/>
            <person name="Volmer J.G."/>
            <person name="Parks D.H."/>
            <person name="Rosewarne C.P."/>
            <person name="Denman S.E."/>
            <person name="Mcsweeney C.S."/>
            <person name="O Cuiv P."/>
            <person name="Hugenholtz P."/>
            <person name="Tyson G.W."/>
            <person name="Morrison M."/>
        </authorList>
    </citation>
    <scope>NUCLEOTIDE SEQUENCE [LARGE SCALE GENOMIC DNA]</scope>
    <source>
        <strain evidence="8 9">PA5</strain>
    </source>
</reference>
<evidence type="ECO:0000256" key="7">
    <source>
        <dbReference type="HAMAP-Rule" id="MF_00351"/>
    </source>
</evidence>
<keyword evidence="4 7" id="KW-0808">Transferase</keyword>
<accession>A0A328PX24</accession>
<keyword evidence="6 7" id="KW-0694">RNA-binding</keyword>
<dbReference type="PANTHER" id="PTHR10335:SF17">
    <property type="entry name" value="FIBRILLARIN"/>
    <property type="match status" value="1"/>
</dbReference>
<feature type="binding site" evidence="7">
    <location>
        <begin position="79"/>
        <end position="80"/>
    </location>
    <ligand>
        <name>S-adenosyl-L-methionine</name>
        <dbReference type="ChEBI" id="CHEBI:59789"/>
    </ligand>
</feature>
<dbReference type="NCBIfam" id="NF003276">
    <property type="entry name" value="PRK04266.1-2"/>
    <property type="match status" value="1"/>
</dbReference>
<dbReference type="SMART" id="SM01206">
    <property type="entry name" value="Fibrillarin"/>
    <property type="match status" value="1"/>
</dbReference>
<evidence type="ECO:0000256" key="4">
    <source>
        <dbReference type="ARBA" id="ARBA00022679"/>
    </source>
</evidence>